<gene>
    <name evidence="1" type="ORF">ACFPPA_05620</name>
</gene>
<accession>A0ABW0QLZ6</accession>
<sequence length="76" mass="8567">MSVRAKFRLDTVSTHSWHANARTLKFAATYDTSIPEDQRFQEATPSGTFEMLCTNPAANAQFELGKSYYFDITPAD</sequence>
<dbReference type="EMBL" id="JBHSNF010000001">
    <property type="protein sequence ID" value="MFC5525217.1"/>
    <property type="molecule type" value="Genomic_DNA"/>
</dbReference>
<evidence type="ECO:0000313" key="1">
    <source>
        <dbReference type="EMBL" id="MFC5525217.1"/>
    </source>
</evidence>
<evidence type="ECO:0000313" key="2">
    <source>
        <dbReference type="Proteomes" id="UP001596114"/>
    </source>
</evidence>
<keyword evidence="2" id="KW-1185">Reference proteome</keyword>
<name>A0ABW0QLZ6_9GAMM</name>
<comment type="caution">
    <text evidence="1">The sequence shown here is derived from an EMBL/GenBank/DDBJ whole genome shotgun (WGS) entry which is preliminary data.</text>
</comment>
<dbReference type="Proteomes" id="UP001596114">
    <property type="component" value="Unassembled WGS sequence"/>
</dbReference>
<reference evidence="2" key="1">
    <citation type="journal article" date="2019" name="Int. J. Syst. Evol. Microbiol.">
        <title>The Global Catalogue of Microorganisms (GCM) 10K type strain sequencing project: providing services to taxonomists for standard genome sequencing and annotation.</title>
        <authorList>
            <consortium name="The Broad Institute Genomics Platform"/>
            <consortium name="The Broad Institute Genome Sequencing Center for Infectious Disease"/>
            <person name="Wu L."/>
            <person name="Ma J."/>
        </authorList>
    </citation>
    <scope>NUCLEOTIDE SEQUENCE [LARGE SCALE GENOMIC DNA]</scope>
    <source>
        <strain evidence="2">CGMCC 1.16619</strain>
    </source>
</reference>
<proteinExistence type="predicted"/>
<protein>
    <submittedName>
        <fullName evidence="1">Uncharacterized protein</fullName>
    </submittedName>
</protein>
<organism evidence="1 2">
    <name type="scientific">Rhodanobacter ginsengisoli</name>
    <dbReference type="NCBI Taxonomy" id="418646"/>
    <lineage>
        <taxon>Bacteria</taxon>
        <taxon>Pseudomonadati</taxon>
        <taxon>Pseudomonadota</taxon>
        <taxon>Gammaproteobacteria</taxon>
        <taxon>Lysobacterales</taxon>
        <taxon>Rhodanobacteraceae</taxon>
        <taxon>Rhodanobacter</taxon>
    </lineage>
</organism>
<dbReference type="RefSeq" id="WP_377318088.1">
    <property type="nucleotide sequence ID" value="NZ_JBHSNF010000001.1"/>
</dbReference>